<name>A0A2W4VQQ7_9CYAN</name>
<reference evidence="3" key="1">
    <citation type="submission" date="2018-04" db="EMBL/GenBank/DDBJ databases">
        <authorList>
            <person name="Cornet L."/>
        </authorList>
    </citation>
    <scope>NUCLEOTIDE SEQUENCE [LARGE SCALE GENOMIC DNA]</scope>
</reference>
<organism evidence="2 3">
    <name type="scientific">Leptolyngbya foveolarum</name>
    <dbReference type="NCBI Taxonomy" id="47253"/>
    <lineage>
        <taxon>Bacteria</taxon>
        <taxon>Bacillati</taxon>
        <taxon>Cyanobacteriota</taxon>
        <taxon>Cyanophyceae</taxon>
        <taxon>Leptolyngbyales</taxon>
        <taxon>Leptolyngbyaceae</taxon>
        <taxon>Leptolyngbya group</taxon>
        <taxon>Leptolyngbya</taxon>
    </lineage>
</organism>
<dbReference type="EMBL" id="QBMC01000254">
    <property type="protein sequence ID" value="PZO09358.1"/>
    <property type="molecule type" value="Genomic_DNA"/>
</dbReference>
<accession>A0A2W4VQQ7</accession>
<evidence type="ECO:0000313" key="2">
    <source>
        <dbReference type="EMBL" id="PZO09358.1"/>
    </source>
</evidence>
<reference evidence="2 3" key="2">
    <citation type="submission" date="2018-06" db="EMBL/GenBank/DDBJ databases">
        <title>Metagenomic assembly of (sub)arctic Cyanobacteria and their associated microbiome from non-axenic cultures.</title>
        <authorList>
            <person name="Baurain D."/>
        </authorList>
    </citation>
    <scope>NUCLEOTIDE SEQUENCE [LARGE SCALE GENOMIC DNA]</scope>
    <source>
        <strain evidence="2">ULC129bin1</strain>
    </source>
</reference>
<feature type="compositionally biased region" description="Basic and acidic residues" evidence="1">
    <location>
        <begin position="1"/>
        <end position="12"/>
    </location>
</feature>
<sequence>MVEKQANIRRENVSVSKVSVAPTAATPGTDHEFASKTQRRGSPQPIGKPHRITYDCTVTRYRQLKLASLNTSDSMNDIISSAVDNWLAAHPEALEI</sequence>
<comment type="caution">
    <text evidence="2">The sequence shown here is derived from an EMBL/GenBank/DDBJ whole genome shotgun (WGS) entry which is preliminary data.</text>
</comment>
<evidence type="ECO:0000256" key="1">
    <source>
        <dbReference type="SAM" id="MobiDB-lite"/>
    </source>
</evidence>
<dbReference type="AlphaFoldDB" id="A0A2W4VQQ7"/>
<evidence type="ECO:0000313" key="3">
    <source>
        <dbReference type="Proteomes" id="UP000249354"/>
    </source>
</evidence>
<proteinExistence type="predicted"/>
<feature type="region of interest" description="Disordered" evidence="1">
    <location>
        <begin position="1"/>
        <end position="51"/>
    </location>
</feature>
<dbReference type="Proteomes" id="UP000249354">
    <property type="component" value="Unassembled WGS sequence"/>
</dbReference>
<protein>
    <submittedName>
        <fullName evidence="2">Uncharacterized protein</fullName>
    </submittedName>
</protein>
<gene>
    <name evidence="2" type="ORF">DCF25_21695</name>
</gene>